<dbReference type="InterPro" id="IPR016181">
    <property type="entry name" value="Acyl_CoA_acyltransferase"/>
</dbReference>
<evidence type="ECO:0000313" key="2">
    <source>
        <dbReference type="EMBL" id="JAG22297.1"/>
    </source>
</evidence>
<dbReference type="AlphaFoldDB" id="A0A0A9XNI4"/>
<protein>
    <submittedName>
        <fullName evidence="2">Putative 4-deoxy-4-formamido-L-arabinose-phosphoundecaprenol deformylase ArnD</fullName>
    </submittedName>
</protein>
<name>A0A0A9XNI4_LYGHE</name>
<reference evidence="2" key="2">
    <citation type="submission" date="2014-07" db="EMBL/GenBank/DDBJ databases">
        <authorList>
            <person name="Hull J."/>
        </authorList>
    </citation>
    <scope>NUCLEOTIDE SEQUENCE</scope>
</reference>
<feature type="region of interest" description="Disordered" evidence="1">
    <location>
        <begin position="92"/>
        <end position="142"/>
    </location>
</feature>
<evidence type="ECO:0000256" key="1">
    <source>
        <dbReference type="SAM" id="MobiDB-lite"/>
    </source>
</evidence>
<sequence length="142" mass="16208">MTITLHSWPPEEWKTEVPEWTIEKCTLGDKEGVYDLLKRAFFKYEPLTCDLTDHPPMDDLFAIKMIDQGHSYKAVLPSGKIVGVVINVHFPDIPDDEEPPTSGRISQDHLADVSQNNHLHFGQPQTDRISSLISKTPRWKSD</sequence>
<reference evidence="2" key="1">
    <citation type="journal article" date="2014" name="PLoS ONE">
        <title>Transcriptome-Based Identification of ABC Transporters in the Western Tarnished Plant Bug Lygus hesperus.</title>
        <authorList>
            <person name="Hull J.J."/>
            <person name="Chaney K."/>
            <person name="Geib S.M."/>
            <person name="Fabrick J.A."/>
            <person name="Brent C.S."/>
            <person name="Walsh D."/>
            <person name="Lavine L.C."/>
        </authorList>
    </citation>
    <scope>NUCLEOTIDE SEQUENCE</scope>
</reference>
<dbReference type="EMBL" id="GBHO01021307">
    <property type="protein sequence ID" value="JAG22297.1"/>
    <property type="molecule type" value="Transcribed_RNA"/>
</dbReference>
<accession>A0A0A9XNI4</accession>
<feature type="compositionally biased region" description="Polar residues" evidence="1">
    <location>
        <begin position="113"/>
        <end position="134"/>
    </location>
</feature>
<dbReference type="SUPFAM" id="SSF55729">
    <property type="entry name" value="Acyl-CoA N-acyltransferases (Nat)"/>
    <property type="match status" value="1"/>
</dbReference>
<organism evidence="2">
    <name type="scientific">Lygus hesperus</name>
    <name type="common">Western plant bug</name>
    <dbReference type="NCBI Taxonomy" id="30085"/>
    <lineage>
        <taxon>Eukaryota</taxon>
        <taxon>Metazoa</taxon>
        <taxon>Ecdysozoa</taxon>
        <taxon>Arthropoda</taxon>
        <taxon>Hexapoda</taxon>
        <taxon>Insecta</taxon>
        <taxon>Pterygota</taxon>
        <taxon>Neoptera</taxon>
        <taxon>Paraneoptera</taxon>
        <taxon>Hemiptera</taxon>
        <taxon>Heteroptera</taxon>
        <taxon>Panheteroptera</taxon>
        <taxon>Cimicomorpha</taxon>
        <taxon>Miridae</taxon>
        <taxon>Mirini</taxon>
        <taxon>Lygus</taxon>
    </lineage>
</organism>
<proteinExistence type="predicted"/>
<dbReference type="Gene3D" id="3.40.630.30">
    <property type="match status" value="1"/>
</dbReference>
<gene>
    <name evidence="2" type="primary">arnD_0</name>
    <name evidence="2" type="ORF">CM83_50252</name>
</gene>